<organism evidence="1 2">
    <name type="scientific">Candidatus Dojkabacteria bacterium</name>
    <dbReference type="NCBI Taxonomy" id="2099670"/>
    <lineage>
        <taxon>Bacteria</taxon>
        <taxon>Candidatus Dojkabacteria</taxon>
    </lineage>
</organism>
<dbReference type="AlphaFoldDB" id="A0A952AK75"/>
<protein>
    <submittedName>
        <fullName evidence="1">Uncharacterized protein</fullName>
    </submittedName>
</protein>
<evidence type="ECO:0000313" key="2">
    <source>
        <dbReference type="Proteomes" id="UP000781173"/>
    </source>
</evidence>
<accession>A0A952AK75</accession>
<dbReference type="EMBL" id="JACFOF010000005">
    <property type="protein sequence ID" value="MBW7953705.1"/>
    <property type="molecule type" value="Genomic_DNA"/>
</dbReference>
<gene>
    <name evidence="1" type="ORF">H3C67_02875</name>
</gene>
<name>A0A952AK75_9BACT</name>
<dbReference type="Proteomes" id="UP000781173">
    <property type="component" value="Unassembled WGS sequence"/>
</dbReference>
<reference evidence="1" key="1">
    <citation type="journal article" date="2022" name="ISME J.">
        <title>A general approach to explore prokaryotic protein glycosylation reveals the unique surface layer modulation of an anammox bacterium.</title>
        <authorList>
            <person name="Pabst M."/>
            <person name="Grouzdev D.S."/>
            <person name="Lawson C.E."/>
            <person name="Kleikamp H.B.C."/>
            <person name="de Ram C."/>
            <person name="Louwen R."/>
            <person name="Lin Y.M."/>
            <person name="Lucker S."/>
            <person name="van Loosdrecht M.C.M."/>
            <person name="Laureni M."/>
        </authorList>
    </citation>
    <scope>NUCLEOTIDE SEQUENCE</scope>
    <source>
        <strain evidence="1">BROCD043</strain>
    </source>
</reference>
<sequence length="100" mass="11970">MKSDKKTGEHPLINYLKKHQEKTIAGNKEYYEILYYRDGQFYNTGGSTYPLEEEFNNEISEEAVTDKLISYYLDKCDTFALKKPSTTREWEIFLEENWHI</sequence>
<evidence type="ECO:0000313" key="1">
    <source>
        <dbReference type="EMBL" id="MBW7953705.1"/>
    </source>
</evidence>
<comment type="caution">
    <text evidence="1">The sequence shown here is derived from an EMBL/GenBank/DDBJ whole genome shotgun (WGS) entry which is preliminary data.</text>
</comment>
<proteinExistence type="predicted"/>